<keyword evidence="3" id="KW-0489">Methyltransferase</keyword>
<dbReference type="InterPro" id="IPR041698">
    <property type="entry name" value="Methyltransf_25"/>
</dbReference>
<dbReference type="InterPro" id="IPR029063">
    <property type="entry name" value="SAM-dependent_MTases_sf"/>
</dbReference>
<dbReference type="CDD" id="cd02440">
    <property type="entry name" value="AdoMet_MTases"/>
    <property type="match status" value="1"/>
</dbReference>
<dbReference type="Pfam" id="PF13649">
    <property type="entry name" value="Methyltransf_25"/>
    <property type="match status" value="1"/>
</dbReference>
<dbReference type="GO" id="GO:0008168">
    <property type="term" value="F:methyltransferase activity"/>
    <property type="evidence" value="ECO:0007669"/>
    <property type="project" value="UniProtKB-KW"/>
</dbReference>
<evidence type="ECO:0000259" key="1">
    <source>
        <dbReference type="Pfam" id="PF13649"/>
    </source>
</evidence>
<feature type="domain" description="THUMP-like" evidence="2">
    <location>
        <begin position="329"/>
        <end position="399"/>
    </location>
</feature>
<proteinExistence type="predicted"/>
<gene>
    <name evidence="3" type="ORF">SAC06_08155</name>
</gene>
<dbReference type="InterPro" id="IPR041497">
    <property type="entry name" value="Thump-like"/>
</dbReference>
<evidence type="ECO:0000313" key="3">
    <source>
        <dbReference type="EMBL" id="XBW07606.1"/>
    </source>
</evidence>
<feature type="domain" description="Methyltransferase" evidence="1">
    <location>
        <begin position="106"/>
        <end position="169"/>
    </location>
</feature>
<organism evidence="3">
    <name type="scientific">Scrofimicrobium appendicitidis</name>
    <dbReference type="NCBI Taxonomy" id="3079930"/>
    <lineage>
        <taxon>Bacteria</taxon>
        <taxon>Bacillati</taxon>
        <taxon>Actinomycetota</taxon>
        <taxon>Actinomycetes</taxon>
        <taxon>Actinomycetales</taxon>
        <taxon>Actinomycetaceae</taxon>
        <taxon>Scrofimicrobium</taxon>
    </lineage>
</organism>
<dbReference type="EMBL" id="CP138335">
    <property type="protein sequence ID" value="XBW07606.1"/>
    <property type="molecule type" value="Genomic_DNA"/>
</dbReference>
<dbReference type="KEGG" id="sapp:SAC06_08155"/>
<name>A0AAU7V7I9_9ACTO</name>
<dbReference type="SUPFAM" id="SSF53335">
    <property type="entry name" value="S-adenosyl-L-methionine-dependent methyltransferases"/>
    <property type="match status" value="1"/>
</dbReference>
<dbReference type="Pfam" id="PF18096">
    <property type="entry name" value="Thump_like"/>
    <property type="match status" value="1"/>
</dbReference>
<keyword evidence="3" id="KW-0808">Transferase</keyword>
<dbReference type="RefSeq" id="WP_350257811.1">
    <property type="nucleotide sequence ID" value="NZ_CP138335.1"/>
</dbReference>
<dbReference type="Gene3D" id="3.40.50.150">
    <property type="entry name" value="Vaccinia Virus protein VP39"/>
    <property type="match status" value="1"/>
</dbReference>
<protein>
    <submittedName>
        <fullName evidence="3">Methyltransferase domain-containing protein</fullName>
    </submittedName>
</protein>
<evidence type="ECO:0000259" key="2">
    <source>
        <dbReference type="Pfam" id="PF18096"/>
    </source>
</evidence>
<dbReference type="GO" id="GO:0032259">
    <property type="term" value="P:methylation"/>
    <property type="evidence" value="ECO:0007669"/>
    <property type="project" value="UniProtKB-KW"/>
</dbReference>
<accession>A0AAU7V7I9</accession>
<sequence length="403" mass="43746">MTSSVQLLAQPGPWQQLQYLQSELGEAATDPTTWPKLGQALRQAGHDPELVVALVSQLQLRAEARGKFGESAQHMLFTRAGLEQATRFQVSLLHALRYANAGVKRVADLGCGIGSDALALATTGLEVLAVDRDPEALAAAAINLREFPKTQVLEADVMTMPRPEVDGVFLDPARRSHDRRLFRPEQWSPPWDKVTEIFSWGLAAGVKLAPGIDHHYLGIGSHAQWLSYDGALVEASLWSTQLAPEGPGRSALVYHHHTIDVLSEECAPDAPLTPAPVGALEQYLFEPDPAVIRAGLLARLADLTGTHLVHPKIAYLSGPSPTDSPYWTGFEVLAEVALRPKVVKRQLRELGAGPVEVKKRGADVDPAQLQKQWQQKAGIPVVVFATRVGSSHRAIIARRLKGA</sequence>
<dbReference type="AlphaFoldDB" id="A0AAU7V7I9"/>
<reference evidence="3" key="1">
    <citation type="submission" date="2023-11" db="EMBL/GenBank/DDBJ databases">
        <title>Scrofimicrobium hongkongense sp. nov., isolated from a patient with peritonitis.</title>
        <authorList>
            <person name="Lao H.Y."/>
            <person name="Wong A.Y.P."/>
            <person name="Ng T.L."/>
            <person name="Wong R.Y.L."/>
            <person name="Yau M.C.Y."/>
            <person name="Lam J.Y.W."/>
            <person name="Siu G.K.H."/>
        </authorList>
    </citation>
    <scope>NUCLEOTIDE SEQUENCE</scope>
    <source>
        <strain evidence="3">R131</strain>
    </source>
</reference>